<dbReference type="RefSeq" id="WP_220211582.1">
    <property type="nucleotide sequence ID" value="NZ_BNJK01000004.1"/>
</dbReference>
<dbReference type="PANTHER" id="PTHR33169">
    <property type="entry name" value="PADR-FAMILY TRANSCRIPTIONAL REGULATOR"/>
    <property type="match status" value="1"/>
</dbReference>
<dbReference type="InterPro" id="IPR005149">
    <property type="entry name" value="Tscrpt_reg_PadR_N"/>
</dbReference>
<keyword evidence="4" id="KW-1185">Reference proteome</keyword>
<organism evidence="3 4">
    <name type="scientific">Reticulibacter mediterranei</name>
    <dbReference type="NCBI Taxonomy" id="2778369"/>
    <lineage>
        <taxon>Bacteria</taxon>
        <taxon>Bacillati</taxon>
        <taxon>Chloroflexota</taxon>
        <taxon>Ktedonobacteria</taxon>
        <taxon>Ktedonobacterales</taxon>
        <taxon>Reticulibacteraceae</taxon>
        <taxon>Reticulibacter</taxon>
    </lineage>
</organism>
<evidence type="ECO:0000259" key="2">
    <source>
        <dbReference type="Pfam" id="PF03551"/>
    </source>
</evidence>
<feature type="region of interest" description="Disordered" evidence="1">
    <location>
        <begin position="184"/>
        <end position="209"/>
    </location>
</feature>
<comment type="caution">
    <text evidence="3">The sequence shown here is derived from an EMBL/GenBank/DDBJ whole genome shotgun (WGS) entry which is preliminary data.</text>
</comment>
<dbReference type="Proteomes" id="UP000597444">
    <property type="component" value="Unassembled WGS sequence"/>
</dbReference>
<evidence type="ECO:0000256" key="1">
    <source>
        <dbReference type="SAM" id="MobiDB-lite"/>
    </source>
</evidence>
<feature type="compositionally biased region" description="Basic and acidic residues" evidence="1">
    <location>
        <begin position="199"/>
        <end position="209"/>
    </location>
</feature>
<dbReference type="InterPro" id="IPR036390">
    <property type="entry name" value="WH_DNA-bd_sf"/>
</dbReference>
<evidence type="ECO:0000313" key="4">
    <source>
        <dbReference type="Proteomes" id="UP000597444"/>
    </source>
</evidence>
<feature type="domain" description="Transcription regulator PadR N-terminal" evidence="2">
    <location>
        <begin position="6"/>
        <end position="80"/>
    </location>
</feature>
<dbReference type="AlphaFoldDB" id="A0A8J3IYT8"/>
<accession>A0A8J3IYT8</accession>
<dbReference type="InterPro" id="IPR052509">
    <property type="entry name" value="Metal_resp_DNA-bind_regulator"/>
</dbReference>
<sequence>MYEFMILAYLMRGPKHGYLIAKIINDVIGPYARVSNGRLYPLLSKLAQSGLIEIDTQEHHRSQGDHQLRTYRITDAGKLRFYDLMRDTNLSSGDYQKIFWQKSCFLDLLEPFGRLRLLDHYINYCQTHILHITAEAEDFVHYSQDWKAEWNEEGIGSMVESMHHWIKHWELELEWAKSLKSKELARSQTESGSQAPRSSPERIHKEHER</sequence>
<protein>
    <recommendedName>
        <fullName evidence="2">Transcription regulator PadR N-terminal domain-containing protein</fullName>
    </recommendedName>
</protein>
<reference evidence="3" key="1">
    <citation type="submission" date="2020-10" db="EMBL/GenBank/DDBJ databases">
        <title>Taxonomic study of unclassified bacteria belonging to the class Ktedonobacteria.</title>
        <authorList>
            <person name="Yabe S."/>
            <person name="Wang C.M."/>
            <person name="Zheng Y."/>
            <person name="Sakai Y."/>
            <person name="Cavaletti L."/>
            <person name="Monciardini P."/>
            <person name="Donadio S."/>
        </authorList>
    </citation>
    <scope>NUCLEOTIDE SEQUENCE</scope>
    <source>
        <strain evidence="3">ID150040</strain>
    </source>
</reference>
<proteinExistence type="predicted"/>
<dbReference type="Gene3D" id="1.10.10.10">
    <property type="entry name" value="Winged helix-like DNA-binding domain superfamily/Winged helix DNA-binding domain"/>
    <property type="match status" value="1"/>
</dbReference>
<gene>
    <name evidence="3" type="ORF">KSF_110560</name>
</gene>
<dbReference type="Pfam" id="PF03551">
    <property type="entry name" value="PadR"/>
    <property type="match status" value="1"/>
</dbReference>
<dbReference type="PANTHER" id="PTHR33169:SF26">
    <property type="entry name" value="CONSERVED PROTEIN"/>
    <property type="match status" value="1"/>
</dbReference>
<dbReference type="SUPFAM" id="SSF46785">
    <property type="entry name" value="Winged helix' DNA-binding domain"/>
    <property type="match status" value="1"/>
</dbReference>
<dbReference type="EMBL" id="BNJK01000004">
    <property type="protein sequence ID" value="GHP01009.1"/>
    <property type="molecule type" value="Genomic_DNA"/>
</dbReference>
<name>A0A8J3IYT8_9CHLR</name>
<dbReference type="InterPro" id="IPR036388">
    <property type="entry name" value="WH-like_DNA-bd_sf"/>
</dbReference>
<evidence type="ECO:0000313" key="3">
    <source>
        <dbReference type="EMBL" id="GHP01009.1"/>
    </source>
</evidence>
<feature type="compositionally biased region" description="Polar residues" evidence="1">
    <location>
        <begin position="186"/>
        <end position="197"/>
    </location>
</feature>